<dbReference type="InterPro" id="IPR002213">
    <property type="entry name" value="UDP_glucos_trans"/>
</dbReference>
<dbReference type="GO" id="GO:0033072">
    <property type="term" value="P:vancomycin biosynthetic process"/>
    <property type="evidence" value="ECO:0007669"/>
    <property type="project" value="UniProtKB-ARBA"/>
</dbReference>
<proteinExistence type="predicted"/>
<dbReference type="InterPro" id="IPR050426">
    <property type="entry name" value="Glycosyltransferase_28"/>
</dbReference>
<dbReference type="GO" id="GO:0005975">
    <property type="term" value="P:carbohydrate metabolic process"/>
    <property type="evidence" value="ECO:0007669"/>
    <property type="project" value="InterPro"/>
</dbReference>
<dbReference type="InterPro" id="IPR004276">
    <property type="entry name" value="GlycoTrans_28_N"/>
</dbReference>
<evidence type="ECO:0000313" key="4">
    <source>
        <dbReference type="Proteomes" id="UP000217289"/>
    </source>
</evidence>
<dbReference type="Pfam" id="PF03033">
    <property type="entry name" value="Glyco_transf_28"/>
    <property type="match status" value="1"/>
</dbReference>
<keyword evidence="4" id="KW-1185">Reference proteome</keyword>
<evidence type="ECO:0000313" key="3">
    <source>
        <dbReference type="EMBL" id="ATB28277.1"/>
    </source>
</evidence>
<dbReference type="FunFam" id="3.40.50.2000:FF:000009">
    <property type="entry name" value="Sterol 3-beta-glucosyltransferase UGT80A2"/>
    <property type="match status" value="1"/>
</dbReference>
<dbReference type="CDD" id="cd03784">
    <property type="entry name" value="GT1_Gtf-like"/>
    <property type="match status" value="1"/>
</dbReference>
<keyword evidence="3" id="KW-0808">Transferase</keyword>
<sequence>MKITVLVLGTRGDVQPFIALALALGRRGHEVCVATSRGFAELVAHSGARHFPITADYEAWFQSEEGTRWMGASSADKFMQMLAGEGVGLDSRHRPRMNRELLAACEGADVIVANLVVEDSAACIAEKLQRPLILGYTLPMMATSEFPSPFLAEHRLPWRAMNRLTHSLLDTLYWQGQKRLVNAWREELGLPSMAHSMREKLGRAGTPILHGYSSQLVPRPSDWSAPNVITGFWTMPAEPGVTAGGTPSAELIRWLEAGPPPIYLGAWRLPWGDKAGIVRLAAEVAHTLGVRFVMGANWTAPEIAALQVPDSIFITGSVDHEWLFSRCAATVHHGGAGTTAATLRAGLPTVICSICNDQPFWGSRVTALGVGSSMPFKQLTAARLTQALRHTQDGAVRTRAAQMGEALRREDGAATAARLIEERLPGAPLLS</sequence>
<reference evidence="3 4" key="1">
    <citation type="submission" date="2017-06" db="EMBL/GenBank/DDBJ databases">
        <authorList>
            <person name="Kim H.J."/>
            <person name="Triplett B.A."/>
        </authorList>
    </citation>
    <scope>NUCLEOTIDE SEQUENCE [LARGE SCALE GENOMIC DNA]</scope>
    <source>
        <strain evidence="3 4">DSM 14713</strain>
    </source>
</reference>
<dbReference type="InterPro" id="IPR010610">
    <property type="entry name" value="EryCIII-like_C"/>
</dbReference>
<evidence type="ECO:0000259" key="2">
    <source>
        <dbReference type="Pfam" id="PF06722"/>
    </source>
</evidence>
<dbReference type="OrthoDB" id="9805366at2"/>
<dbReference type="RefSeq" id="WP_095976972.1">
    <property type="nucleotide sequence ID" value="NZ_CP022163.1"/>
</dbReference>
<dbReference type="KEGG" id="mbd:MEBOL_001723"/>
<dbReference type="PANTHER" id="PTHR48050:SF13">
    <property type="entry name" value="STEROL 3-BETA-GLUCOSYLTRANSFERASE UGT80A2"/>
    <property type="match status" value="1"/>
</dbReference>
<evidence type="ECO:0000259" key="1">
    <source>
        <dbReference type="Pfam" id="PF03033"/>
    </source>
</evidence>
<dbReference type="AlphaFoldDB" id="A0A250IAW6"/>
<dbReference type="Gene3D" id="3.40.50.2000">
    <property type="entry name" value="Glycogen Phosphorylase B"/>
    <property type="match status" value="2"/>
</dbReference>
<dbReference type="GO" id="GO:0008194">
    <property type="term" value="F:UDP-glycosyltransferase activity"/>
    <property type="evidence" value="ECO:0007669"/>
    <property type="project" value="InterPro"/>
</dbReference>
<gene>
    <name evidence="3" type="ORF">MEBOL_001723</name>
</gene>
<dbReference type="PANTHER" id="PTHR48050">
    <property type="entry name" value="STEROL 3-BETA-GLUCOSYLTRANSFERASE"/>
    <property type="match status" value="1"/>
</dbReference>
<name>A0A250IAW6_9BACT</name>
<dbReference type="Pfam" id="PF06722">
    <property type="entry name" value="EryCIII-like_C"/>
    <property type="match status" value="1"/>
</dbReference>
<feature type="domain" description="Glycosyltransferase family 28 N-terminal" evidence="1">
    <location>
        <begin position="3"/>
        <end position="146"/>
    </location>
</feature>
<organism evidence="3 4">
    <name type="scientific">Melittangium boletus DSM 14713</name>
    <dbReference type="NCBI Taxonomy" id="1294270"/>
    <lineage>
        <taxon>Bacteria</taxon>
        <taxon>Pseudomonadati</taxon>
        <taxon>Myxococcota</taxon>
        <taxon>Myxococcia</taxon>
        <taxon>Myxococcales</taxon>
        <taxon>Cystobacterineae</taxon>
        <taxon>Archangiaceae</taxon>
        <taxon>Melittangium</taxon>
    </lineage>
</organism>
<dbReference type="Proteomes" id="UP000217289">
    <property type="component" value="Chromosome"/>
</dbReference>
<dbReference type="SUPFAM" id="SSF53756">
    <property type="entry name" value="UDP-Glycosyltransferase/glycogen phosphorylase"/>
    <property type="match status" value="1"/>
</dbReference>
<dbReference type="EMBL" id="CP022163">
    <property type="protein sequence ID" value="ATB28277.1"/>
    <property type="molecule type" value="Genomic_DNA"/>
</dbReference>
<protein>
    <submittedName>
        <fullName evidence="3">UDP-glucose--sterol glucosyltransferase</fullName>
    </submittedName>
</protein>
<feature type="domain" description="Erythromycin biosynthesis protein CIII-like C-terminal" evidence="2">
    <location>
        <begin position="307"/>
        <end position="405"/>
    </location>
</feature>
<dbReference type="GO" id="GO:0016758">
    <property type="term" value="F:hexosyltransferase activity"/>
    <property type="evidence" value="ECO:0007669"/>
    <property type="project" value="InterPro"/>
</dbReference>
<accession>A0A250IAW6</accession>